<protein>
    <submittedName>
        <fullName evidence="2">DNA polymerase III subunit epsilon</fullName>
    </submittedName>
</protein>
<sequence length="162" mass="17957">MYLFFDTETTGLPKSWKAPVSDTDNWPRLVQLAWLSFDAEGNQTDAGDLIVRPEGFIIPEDSARIHGISTERALTEGLPLGEVLQKFNNAMGQAEFLVAHNMSFDEKIVGAEFLRLGATNILDGKSKICTMQSSVNFCAIDGPYGYKWPKLTELHQKLFGTG</sequence>
<dbReference type="EMBL" id="MHLU01000153">
    <property type="protein sequence ID" value="OGZ17003.1"/>
    <property type="molecule type" value="Genomic_DNA"/>
</dbReference>
<name>A0A1G2DTW3_9BACT</name>
<evidence type="ECO:0000313" key="2">
    <source>
        <dbReference type="EMBL" id="OGZ17003.1"/>
    </source>
</evidence>
<dbReference type="InterPro" id="IPR013520">
    <property type="entry name" value="Ribonucl_H"/>
</dbReference>
<evidence type="ECO:0000313" key="3">
    <source>
        <dbReference type="Proteomes" id="UP000178106"/>
    </source>
</evidence>
<organism evidence="2 3">
    <name type="scientific">Candidatus Lloydbacteria bacterium RIFOXYC12_FULL_46_25</name>
    <dbReference type="NCBI Taxonomy" id="1798670"/>
    <lineage>
        <taxon>Bacteria</taxon>
        <taxon>Candidatus Lloydiibacteriota</taxon>
    </lineage>
</organism>
<accession>A0A1G2DTW3</accession>
<proteinExistence type="predicted"/>
<dbReference type="InterPro" id="IPR036397">
    <property type="entry name" value="RNaseH_sf"/>
</dbReference>
<dbReference type="SUPFAM" id="SSF53098">
    <property type="entry name" value="Ribonuclease H-like"/>
    <property type="match status" value="1"/>
</dbReference>
<dbReference type="CDD" id="cd06127">
    <property type="entry name" value="DEDDh"/>
    <property type="match status" value="1"/>
</dbReference>
<dbReference type="AlphaFoldDB" id="A0A1G2DTW3"/>
<evidence type="ECO:0000259" key="1">
    <source>
        <dbReference type="Pfam" id="PF00929"/>
    </source>
</evidence>
<dbReference type="Pfam" id="PF00929">
    <property type="entry name" value="RNase_T"/>
    <property type="match status" value="1"/>
</dbReference>
<comment type="caution">
    <text evidence="2">The sequence shown here is derived from an EMBL/GenBank/DDBJ whole genome shotgun (WGS) entry which is preliminary data.</text>
</comment>
<gene>
    <name evidence="2" type="ORF">A2494_00750</name>
</gene>
<reference evidence="2 3" key="1">
    <citation type="journal article" date="2016" name="Nat. Commun.">
        <title>Thousands of microbial genomes shed light on interconnected biogeochemical processes in an aquifer system.</title>
        <authorList>
            <person name="Anantharaman K."/>
            <person name="Brown C.T."/>
            <person name="Hug L.A."/>
            <person name="Sharon I."/>
            <person name="Castelle C.J."/>
            <person name="Probst A.J."/>
            <person name="Thomas B.C."/>
            <person name="Singh A."/>
            <person name="Wilkins M.J."/>
            <person name="Karaoz U."/>
            <person name="Brodie E.L."/>
            <person name="Williams K.H."/>
            <person name="Hubbard S.S."/>
            <person name="Banfield J.F."/>
        </authorList>
    </citation>
    <scope>NUCLEOTIDE SEQUENCE [LARGE SCALE GENOMIC DNA]</scope>
</reference>
<dbReference type="InterPro" id="IPR012337">
    <property type="entry name" value="RNaseH-like_sf"/>
</dbReference>
<feature type="non-terminal residue" evidence="2">
    <location>
        <position position="162"/>
    </location>
</feature>
<dbReference type="GO" id="GO:0004527">
    <property type="term" value="F:exonuclease activity"/>
    <property type="evidence" value="ECO:0007669"/>
    <property type="project" value="UniProtKB-ARBA"/>
</dbReference>
<dbReference type="Gene3D" id="3.30.420.10">
    <property type="entry name" value="Ribonuclease H-like superfamily/Ribonuclease H"/>
    <property type="match status" value="1"/>
</dbReference>
<dbReference type="Proteomes" id="UP000178106">
    <property type="component" value="Unassembled WGS sequence"/>
</dbReference>
<feature type="domain" description="Exonuclease" evidence="1">
    <location>
        <begin position="3"/>
        <end position="133"/>
    </location>
</feature>
<dbReference type="GO" id="GO:0003676">
    <property type="term" value="F:nucleic acid binding"/>
    <property type="evidence" value="ECO:0007669"/>
    <property type="project" value="InterPro"/>
</dbReference>